<dbReference type="InterPro" id="IPR032588">
    <property type="entry name" value="Lipase_GDSL_lke"/>
</dbReference>
<dbReference type="EMBL" id="VSSQ01001235">
    <property type="protein sequence ID" value="MPM06496.1"/>
    <property type="molecule type" value="Genomic_DNA"/>
</dbReference>
<dbReference type="Gene3D" id="3.40.50.1110">
    <property type="entry name" value="SGNH hydrolase"/>
    <property type="match status" value="1"/>
</dbReference>
<dbReference type="CDD" id="cd00229">
    <property type="entry name" value="SGNH_hydrolase"/>
    <property type="match status" value="1"/>
</dbReference>
<dbReference type="SUPFAM" id="SSF52266">
    <property type="entry name" value="SGNH hydrolase"/>
    <property type="match status" value="1"/>
</dbReference>
<gene>
    <name evidence="1" type="ORF">SDC9_52797</name>
</gene>
<comment type="caution">
    <text evidence="1">The sequence shown here is derived from an EMBL/GenBank/DDBJ whole genome shotgun (WGS) entry which is preliminary data.</text>
</comment>
<organism evidence="1">
    <name type="scientific">bioreactor metagenome</name>
    <dbReference type="NCBI Taxonomy" id="1076179"/>
    <lineage>
        <taxon>unclassified sequences</taxon>
        <taxon>metagenomes</taxon>
        <taxon>ecological metagenomes</taxon>
    </lineage>
</organism>
<protein>
    <recommendedName>
        <fullName evidence="2">SGNH hydrolase-type esterase domain-containing protein</fullName>
    </recommendedName>
</protein>
<dbReference type="AlphaFoldDB" id="A0A644WRG6"/>
<reference evidence="1" key="1">
    <citation type="submission" date="2019-08" db="EMBL/GenBank/DDBJ databases">
        <authorList>
            <person name="Kucharzyk K."/>
            <person name="Murdoch R.W."/>
            <person name="Higgins S."/>
            <person name="Loffler F."/>
        </authorList>
    </citation>
    <scope>NUCLEOTIDE SEQUENCE</scope>
</reference>
<dbReference type="Pfam" id="PF16255">
    <property type="entry name" value="Lipase_GDSL_lke"/>
    <property type="match status" value="1"/>
</dbReference>
<dbReference type="InterPro" id="IPR036514">
    <property type="entry name" value="SGNH_hydro_sf"/>
</dbReference>
<sequence length="219" mass="24879">MRYTASMTHTTFSILGDSISTFKGFVPQENELFYPKEGVDVINVEHTWWHQLAKRCNLDLIMNESYSGSRISRTGLRPLSSCFQDEKRQSRLCGDLIIVFGGTNDWGQADLPVTKEVFIQAYEQLVAAMLERHSASKLYFCTPLQRTDRTLEQVNMHNWSQLELAQVVRDCVARHPKANLIDLAAYPIHEGDGMLADNLHPTRQGMKTLSHLIQQGLGL</sequence>
<proteinExistence type="predicted"/>
<evidence type="ECO:0000313" key="1">
    <source>
        <dbReference type="EMBL" id="MPM06496.1"/>
    </source>
</evidence>
<evidence type="ECO:0008006" key="2">
    <source>
        <dbReference type="Google" id="ProtNLM"/>
    </source>
</evidence>
<name>A0A644WRG6_9ZZZZ</name>
<accession>A0A644WRG6</accession>